<dbReference type="GO" id="GO:0032153">
    <property type="term" value="C:cell division site"/>
    <property type="evidence" value="ECO:0007669"/>
    <property type="project" value="TreeGrafter"/>
</dbReference>
<feature type="transmembrane region" description="Helical" evidence="23">
    <location>
        <begin position="312"/>
        <end position="334"/>
    </location>
</feature>
<keyword evidence="10 23" id="KW-1133">Transmembrane helix</keyword>
<name>A0A1I7MKU0_9MICC</name>
<evidence type="ECO:0000256" key="14">
    <source>
        <dbReference type="ARBA" id="ARBA00032370"/>
    </source>
</evidence>
<keyword evidence="25" id="KW-1185">Reference proteome</keyword>
<proteinExistence type="inferred from homology"/>
<evidence type="ECO:0000256" key="12">
    <source>
        <dbReference type="ARBA" id="ARBA00023306"/>
    </source>
</evidence>
<keyword evidence="3" id="KW-1003">Cell membrane</keyword>
<keyword evidence="5" id="KW-0328">Glycosyltransferase</keyword>
<feature type="transmembrane region" description="Helical" evidence="23">
    <location>
        <begin position="226"/>
        <end position="245"/>
    </location>
</feature>
<comment type="catalytic activity">
    <reaction evidence="20">
        <text>[GlcNAc-(1-&gt;4)-Mur2Ac(oyl-L-Ala-gamma-D-Glu-L-Lys-D-Ala-D-Ala)](n)-di-trans,octa-cis-undecaprenyl diphosphate + beta-D-GlcNAc-(1-&gt;4)-Mur2Ac(oyl-L-Ala-gamma-D-Glu-L-Lys-D-Ala-D-Ala)-di-trans,octa-cis-undecaprenyl diphosphate = [GlcNAc-(1-&gt;4)-Mur2Ac(oyl-L-Ala-gamma-D-Glu-L-Lys-D-Ala-D-Ala)](n+1)-di-trans,octa-cis-undecaprenyl diphosphate + di-trans,octa-cis-undecaprenyl diphosphate + H(+)</text>
        <dbReference type="Rhea" id="RHEA:23708"/>
        <dbReference type="Rhea" id="RHEA-COMP:9602"/>
        <dbReference type="Rhea" id="RHEA-COMP:9603"/>
        <dbReference type="ChEBI" id="CHEBI:15378"/>
        <dbReference type="ChEBI" id="CHEBI:58405"/>
        <dbReference type="ChEBI" id="CHEBI:60033"/>
        <dbReference type="ChEBI" id="CHEBI:78435"/>
        <dbReference type="EC" id="2.4.99.28"/>
    </reaction>
</comment>
<evidence type="ECO:0000313" key="25">
    <source>
        <dbReference type="Proteomes" id="UP000198881"/>
    </source>
</evidence>
<comment type="subcellular location">
    <subcellularLocation>
        <location evidence="1">Cell membrane</location>
        <topology evidence="1">Multi-pass membrane protein</topology>
    </subcellularLocation>
</comment>
<sequence>MVTTPHRPSSRTRGPARAGGSSSVAPPPLLRRIWAWIEGSAASSTSYFLVLGCTLALTVIGLVMVLSSSSVENIGTRAGSYDLFIKQGIFACGGIALMFIVSRFRPHQLKALAWPALGLAIILLLLVFTPLGKEVGGNRNWIEIGGQTAQPSEAAKLALCLWSAAVLERKARLVGKLQHSLVPVVFPGGAVVVALILLGRDLGTSLVIMLILAVALFLAGTRLTYFAIAGGVAVVGVVILALASGNRNTRILAWLGQNCDAPSDPCYQSDHGMYALASGGWWGVGLGQSRQKWSYIPEAENDFIFTILGEELGLLGALLVLALFAGLAVGMFRVARRADSLFVRICTGTIMAWIIGQAFVNIAMVTGLLPVIGIPLPFISYGGSALTLVLLAMGVVLSFAREERRAILARTGQPPAPTPADPTAKPTGATS</sequence>
<dbReference type="GO" id="GO:0071555">
    <property type="term" value="P:cell wall organization"/>
    <property type="evidence" value="ECO:0007669"/>
    <property type="project" value="UniProtKB-KW"/>
</dbReference>
<feature type="compositionally biased region" description="Low complexity" evidence="22">
    <location>
        <begin position="421"/>
        <end position="431"/>
    </location>
</feature>
<dbReference type="EMBL" id="FPCG01000004">
    <property type="protein sequence ID" value="SFV22531.1"/>
    <property type="molecule type" value="Genomic_DNA"/>
</dbReference>
<feature type="transmembrane region" description="Helical" evidence="23">
    <location>
        <begin position="111"/>
        <end position="131"/>
    </location>
</feature>
<dbReference type="GO" id="GO:0008955">
    <property type="term" value="F:peptidoglycan glycosyltransferase activity"/>
    <property type="evidence" value="ECO:0007669"/>
    <property type="project" value="UniProtKB-EC"/>
</dbReference>
<accession>A0A1I7MKU0</accession>
<dbReference type="InterPro" id="IPR018365">
    <property type="entry name" value="Cell_cycle_FtsW-rel_CS"/>
</dbReference>
<keyword evidence="12" id="KW-0131">Cell cycle</keyword>
<comment type="similarity">
    <text evidence="16">Belongs to the SEDS family. FtsW subfamily.</text>
</comment>
<dbReference type="NCBIfam" id="TIGR02614">
    <property type="entry name" value="ftsW"/>
    <property type="match status" value="1"/>
</dbReference>
<evidence type="ECO:0000256" key="4">
    <source>
        <dbReference type="ARBA" id="ARBA00022618"/>
    </source>
</evidence>
<evidence type="ECO:0000256" key="1">
    <source>
        <dbReference type="ARBA" id="ARBA00004651"/>
    </source>
</evidence>
<evidence type="ECO:0000256" key="19">
    <source>
        <dbReference type="ARBA" id="ARBA00044770"/>
    </source>
</evidence>
<evidence type="ECO:0000256" key="13">
    <source>
        <dbReference type="ARBA" id="ARBA00023316"/>
    </source>
</evidence>
<dbReference type="InterPro" id="IPR001182">
    <property type="entry name" value="FtsW/RodA"/>
</dbReference>
<organism evidence="24 25">
    <name type="scientific">Micrococcus terreus</name>
    <dbReference type="NCBI Taxonomy" id="574650"/>
    <lineage>
        <taxon>Bacteria</taxon>
        <taxon>Bacillati</taxon>
        <taxon>Actinomycetota</taxon>
        <taxon>Actinomycetes</taxon>
        <taxon>Micrococcales</taxon>
        <taxon>Micrococcaceae</taxon>
        <taxon>Micrococcus</taxon>
    </lineage>
</organism>
<evidence type="ECO:0000256" key="23">
    <source>
        <dbReference type="SAM" id="Phobius"/>
    </source>
</evidence>
<dbReference type="AlphaFoldDB" id="A0A1I7MKU0"/>
<reference evidence="24 25" key="1">
    <citation type="submission" date="2016-10" db="EMBL/GenBank/DDBJ databases">
        <authorList>
            <person name="de Groot N.N."/>
        </authorList>
    </citation>
    <scope>NUCLEOTIDE SEQUENCE [LARGE SCALE GENOMIC DNA]</scope>
    <source>
        <strain evidence="24 25">CGMCC 1.7054</strain>
    </source>
</reference>
<dbReference type="GO" id="GO:0015648">
    <property type="term" value="F:lipid-linked peptidoglycan transporter activity"/>
    <property type="evidence" value="ECO:0007669"/>
    <property type="project" value="TreeGrafter"/>
</dbReference>
<keyword evidence="11 23" id="KW-0472">Membrane</keyword>
<dbReference type="EC" id="2.4.99.28" evidence="19"/>
<keyword evidence="7 23" id="KW-0812">Transmembrane</keyword>
<feature type="transmembrane region" description="Helical" evidence="23">
    <location>
        <begin position="177"/>
        <end position="196"/>
    </location>
</feature>
<feature type="region of interest" description="Disordered" evidence="22">
    <location>
        <begin position="1"/>
        <end position="24"/>
    </location>
</feature>
<evidence type="ECO:0000256" key="5">
    <source>
        <dbReference type="ARBA" id="ARBA00022676"/>
    </source>
</evidence>
<feature type="region of interest" description="Disordered" evidence="22">
    <location>
        <begin position="410"/>
        <end position="431"/>
    </location>
</feature>
<dbReference type="RefSeq" id="WP_177227871.1">
    <property type="nucleotide sequence ID" value="NZ_FPCG01000004.1"/>
</dbReference>
<evidence type="ECO:0000256" key="17">
    <source>
        <dbReference type="ARBA" id="ARBA00041185"/>
    </source>
</evidence>
<evidence type="ECO:0000256" key="8">
    <source>
        <dbReference type="ARBA" id="ARBA00022960"/>
    </source>
</evidence>
<dbReference type="GO" id="GO:0008360">
    <property type="term" value="P:regulation of cell shape"/>
    <property type="evidence" value="ECO:0007669"/>
    <property type="project" value="UniProtKB-KW"/>
</dbReference>
<dbReference type="InterPro" id="IPR013437">
    <property type="entry name" value="FtsW"/>
</dbReference>
<feature type="transmembrane region" description="Helical" evidence="23">
    <location>
        <begin position="88"/>
        <end position="105"/>
    </location>
</feature>
<keyword evidence="8" id="KW-0133">Cell shape</keyword>
<evidence type="ECO:0000313" key="24">
    <source>
        <dbReference type="EMBL" id="SFV22531.1"/>
    </source>
</evidence>
<dbReference type="STRING" id="574650.SAMN04487966_104179"/>
<evidence type="ECO:0000256" key="11">
    <source>
        <dbReference type="ARBA" id="ARBA00023136"/>
    </source>
</evidence>
<evidence type="ECO:0000256" key="6">
    <source>
        <dbReference type="ARBA" id="ARBA00022679"/>
    </source>
</evidence>
<protein>
    <recommendedName>
        <fullName evidence="17">Probable peptidoglycan glycosyltransferase FtsW</fullName>
        <ecNumber evidence="19">2.4.99.28</ecNumber>
    </recommendedName>
    <alternativeName>
        <fullName evidence="18">Cell division protein FtsW</fullName>
    </alternativeName>
    <alternativeName>
        <fullName evidence="15">Cell wall polymerase</fullName>
    </alternativeName>
    <alternativeName>
        <fullName evidence="14">Peptidoglycan polymerase</fullName>
    </alternativeName>
</protein>
<evidence type="ECO:0000256" key="15">
    <source>
        <dbReference type="ARBA" id="ARBA00033270"/>
    </source>
</evidence>
<dbReference type="PANTHER" id="PTHR30474">
    <property type="entry name" value="CELL CYCLE PROTEIN"/>
    <property type="match status" value="1"/>
</dbReference>
<evidence type="ECO:0000256" key="18">
    <source>
        <dbReference type="ARBA" id="ARBA00041418"/>
    </source>
</evidence>
<evidence type="ECO:0000256" key="2">
    <source>
        <dbReference type="ARBA" id="ARBA00004752"/>
    </source>
</evidence>
<evidence type="ECO:0000256" key="22">
    <source>
        <dbReference type="SAM" id="MobiDB-lite"/>
    </source>
</evidence>
<evidence type="ECO:0000256" key="20">
    <source>
        <dbReference type="ARBA" id="ARBA00049902"/>
    </source>
</evidence>
<evidence type="ECO:0000256" key="16">
    <source>
        <dbReference type="ARBA" id="ARBA00038053"/>
    </source>
</evidence>
<comment type="function">
    <text evidence="21">Peptidoglycan polymerase that is essential for cell division.</text>
</comment>
<evidence type="ECO:0000256" key="10">
    <source>
        <dbReference type="ARBA" id="ARBA00022989"/>
    </source>
</evidence>
<dbReference type="Pfam" id="PF01098">
    <property type="entry name" value="FTSW_RODA_SPOVE"/>
    <property type="match status" value="1"/>
</dbReference>
<evidence type="ECO:0000256" key="3">
    <source>
        <dbReference type="ARBA" id="ARBA00022475"/>
    </source>
</evidence>
<dbReference type="GO" id="GO:0009252">
    <property type="term" value="P:peptidoglycan biosynthetic process"/>
    <property type="evidence" value="ECO:0007669"/>
    <property type="project" value="UniProtKB-KW"/>
</dbReference>
<dbReference type="GO" id="GO:0051301">
    <property type="term" value="P:cell division"/>
    <property type="evidence" value="ECO:0007669"/>
    <property type="project" value="UniProtKB-KW"/>
</dbReference>
<dbReference type="PANTHER" id="PTHR30474:SF2">
    <property type="entry name" value="PEPTIDOGLYCAN GLYCOSYLTRANSFERASE FTSW-RELATED"/>
    <property type="match status" value="1"/>
</dbReference>
<feature type="transmembrane region" description="Helical" evidence="23">
    <location>
        <begin position="341"/>
        <end position="372"/>
    </location>
</feature>
<dbReference type="GO" id="GO:0005886">
    <property type="term" value="C:plasma membrane"/>
    <property type="evidence" value="ECO:0007669"/>
    <property type="project" value="UniProtKB-SubCell"/>
</dbReference>
<comment type="pathway">
    <text evidence="2">Cell wall biogenesis; peptidoglycan biosynthesis.</text>
</comment>
<keyword evidence="6" id="KW-0808">Transferase</keyword>
<dbReference type="PROSITE" id="PS00428">
    <property type="entry name" value="FTSW_RODA_SPOVE"/>
    <property type="match status" value="1"/>
</dbReference>
<evidence type="ECO:0000256" key="7">
    <source>
        <dbReference type="ARBA" id="ARBA00022692"/>
    </source>
</evidence>
<keyword evidence="13" id="KW-0961">Cell wall biogenesis/degradation</keyword>
<keyword evidence="9" id="KW-0573">Peptidoglycan synthesis</keyword>
<gene>
    <name evidence="24" type="ORF">SAMN04487966_104179</name>
</gene>
<feature type="transmembrane region" description="Helical" evidence="23">
    <location>
        <begin position="378"/>
        <end position="400"/>
    </location>
</feature>
<feature type="transmembrane region" description="Helical" evidence="23">
    <location>
        <begin position="46"/>
        <end position="67"/>
    </location>
</feature>
<dbReference type="Proteomes" id="UP000198881">
    <property type="component" value="Unassembled WGS sequence"/>
</dbReference>
<feature type="transmembrane region" description="Helical" evidence="23">
    <location>
        <begin position="202"/>
        <end position="219"/>
    </location>
</feature>
<evidence type="ECO:0000256" key="9">
    <source>
        <dbReference type="ARBA" id="ARBA00022984"/>
    </source>
</evidence>
<evidence type="ECO:0000256" key="21">
    <source>
        <dbReference type="ARBA" id="ARBA00049966"/>
    </source>
</evidence>
<keyword evidence="4 24" id="KW-0132">Cell division</keyword>